<comment type="caution">
    <text evidence="1">The sequence shown here is derived from an EMBL/GenBank/DDBJ whole genome shotgun (WGS) entry which is preliminary data.</text>
</comment>
<dbReference type="EMBL" id="BGPR01000102">
    <property type="protein sequence ID" value="GBL94413.1"/>
    <property type="molecule type" value="Genomic_DNA"/>
</dbReference>
<evidence type="ECO:0000313" key="2">
    <source>
        <dbReference type="Proteomes" id="UP000499080"/>
    </source>
</evidence>
<organism evidence="1 2">
    <name type="scientific">Araneus ventricosus</name>
    <name type="common">Orbweaver spider</name>
    <name type="synonym">Epeira ventricosa</name>
    <dbReference type="NCBI Taxonomy" id="182803"/>
    <lineage>
        <taxon>Eukaryota</taxon>
        <taxon>Metazoa</taxon>
        <taxon>Ecdysozoa</taxon>
        <taxon>Arthropoda</taxon>
        <taxon>Chelicerata</taxon>
        <taxon>Arachnida</taxon>
        <taxon>Araneae</taxon>
        <taxon>Araneomorphae</taxon>
        <taxon>Entelegynae</taxon>
        <taxon>Araneoidea</taxon>
        <taxon>Araneidae</taxon>
        <taxon>Araneus</taxon>
    </lineage>
</organism>
<reference evidence="1 2" key="1">
    <citation type="journal article" date="2019" name="Sci. Rep.">
        <title>Orb-weaving spider Araneus ventricosus genome elucidates the spidroin gene catalogue.</title>
        <authorList>
            <person name="Kono N."/>
            <person name="Nakamura H."/>
            <person name="Ohtoshi R."/>
            <person name="Moran D.A.P."/>
            <person name="Shinohara A."/>
            <person name="Yoshida Y."/>
            <person name="Fujiwara M."/>
            <person name="Mori M."/>
            <person name="Tomita M."/>
            <person name="Arakawa K."/>
        </authorList>
    </citation>
    <scope>NUCLEOTIDE SEQUENCE [LARGE SCALE GENOMIC DNA]</scope>
</reference>
<proteinExistence type="predicted"/>
<sequence>MIENPRERVILTSTWENFWPESVVECDFEGFEILRVELVGNENVSLAMAMRLEVDNNNIDEFVEEHSQELTTEGFKAFHHVSQQEDVEESLSEEEKVTAKQQSSDEIREMLKAWKAIASYIKNHHANKAVAIRAKNLFNDNAVSHFRQMLKLGKNKYSRQISSKKELGMYNK</sequence>
<dbReference type="OrthoDB" id="10060191at2759"/>
<evidence type="ECO:0000313" key="1">
    <source>
        <dbReference type="EMBL" id="GBL94413.1"/>
    </source>
</evidence>
<name>A0A4Y2BR33_ARAVE</name>
<keyword evidence="2" id="KW-1185">Reference proteome</keyword>
<dbReference type="Proteomes" id="UP000499080">
    <property type="component" value="Unassembled WGS sequence"/>
</dbReference>
<gene>
    <name evidence="1" type="ORF">AVEN_7381_1</name>
</gene>
<protein>
    <submittedName>
        <fullName evidence="1">Uncharacterized protein</fullName>
    </submittedName>
</protein>
<dbReference type="AlphaFoldDB" id="A0A4Y2BR33"/>
<accession>A0A4Y2BR33</accession>